<dbReference type="GO" id="GO:0005886">
    <property type="term" value="C:plasma membrane"/>
    <property type="evidence" value="ECO:0007669"/>
    <property type="project" value="UniProtKB-SubCell"/>
</dbReference>
<feature type="transmembrane region" description="Helical" evidence="7">
    <location>
        <begin position="261"/>
        <end position="286"/>
    </location>
</feature>
<evidence type="ECO:0000256" key="7">
    <source>
        <dbReference type="RuleBase" id="RU363032"/>
    </source>
</evidence>
<dbReference type="InterPro" id="IPR035906">
    <property type="entry name" value="MetI-like_sf"/>
</dbReference>
<feature type="transmembrane region" description="Helical" evidence="7">
    <location>
        <begin position="74"/>
        <end position="95"/>
    </location>
</feature>
<dbReference type="SUPFAM" id="SSF161098">
    <property type="entry name" value="MetI-like"/>
    <property type="match status" value="1"/>
</dbReference>
<keyword evidence="3" id="KW-1003">Cell membrane</keyword>
<accession>A0A1C4Y5S5</accession>
<feature type="transmembrane region" description="Helical" evidence="7">
    <location>
        <begin position="12"/>
        <end position="33"/>
    </location>
</feature>
<gene>
    <name evidence="9" type="ORF">GA0074695_3856</name>
</gene>
<dbReference type="Pfam" id="PF00528">
    <property type="entry name" value="BPD_transp_1"/>
    <property type="match status" value="1"/>
</dbReference>
<feature type="transmembrane region" description="Helical" evidence="7">
    <location>
        <begin position="208"/>
        <end position="229"/>
    </location>
</feature>
<feature type="transmembrane region" description="Helical" evidence="7">
    <location>
        <begin position="107"/>
        <end position="128"/>
    </location>
</feature>
<evidence type="ECO:0000313" key="9">
    <source>
        <dbReference type="EMBL" id="SCF15721.1"/>
    </source>
</evidence>
<dbReference type="AlphaFoldDB" id="A0A1C4Y5S5"/>
<dbReference type="PROSITE" id="PS50928">
    <property type="entry name" value="ABC_TM1"/>
    <property type="match status" value="1"/>
</dbReference>
<keyword evidence="2 7" id="KW-0813">Transport</keyword>
<dbReference type="GO" id="GO:0055085">
    <property type="term" value="P:transmembrane transport"/>
    <property type="evidence" value="ECO:0007669"/>
    <property type="project" value="InterPro"/>
</dbReference>
<comment type="similarity">
    <text evidence="7">Belongs to the binding-protein-dependent transport system permease family.</text>
</comment>
<evidence type="ECO:0000256" key="2">
    <source>
        <dbReference type="ARBA" id="ARBA00022448"/>
    </source>
</evidence>
<evidence type="ECO:0000256" key="5">
    <source>
        <dbReference type="ARBA" id="ARBA00022989"/>
    </source>
</evidence>
<dbReference type="InterPro" id="IPR051393">
    <property type="entry name" value="ABC_transporter_permease"/>
</dbReference>
<organism evidence="9 10">
    <name type="scientific">Micromonospora viridifaciens</name>
    <dbReference type="NCBI Taxonomy" id="1881"/>
    <lineage>
        <taxon>Bacteria</taxon>
        <taxon>Bacillati</taxon>
        <taxon>Actinomycetota</taxon>
        <taxon>Actinomycetes</taxon>
        <taxon>Micromonosporales</taxon>
        <taxon>Micromonosporaceae</taxon>
        <taxon>Micromonospora</taxon>
    </lineage>
</organism>
<evidence type="ECO:0000256" key="3">
    <source>
        <dbReference type="ARBA" id="ARBA00022475"/>
    </source>
</evidence>
<dbReference type="Proteomes" id="UP000198242">
    <property type="component" value="Chromosome I"/>
</dbReference>
<evidence type="ECO:0000256" key="4">
    <source>
        <dbReference type="ARBA" id="ARBA00022692"/>
    </source>
</evidence>
<evidence type="ECO:0000313" key="10">
    <source>
        <dbReference type="Proteomes" id="UP000198242"/>
    </source>
</evidence>
<evidence type="ECO:0000259" key="8">
    <source>
        <dbReference type="PROSITE" id="PS50928"/>
    </source>
</evidence>
<keyword evidence="5 7" id="KW-1133">Transmembrane helix</keyword>
<feature type="domain" description="ABC transmembrane type-1" evidence="8">
    <location>
        <begin position="70"/>
        <end position="284"/>
    </location>
</feature>
<keyword evidence="6 7" id="KW-0472">Membrane</keyword>
<evidence type="ECO:0000256" key="1">
    <source>
        <dbReference type="ARBA" id="ARBA00004651"/>
    </source>
</evidence>
<sequence length="293" mass="31937">MKTGRARRPLTAWAFLAPYTVAVVLLIALPALLNVGYAFTDHTGLTRDPQFVGLANVRRLLSDGFLLDSLQASLFHVALAVPVRLLAAVGLGLLLAAPRPGGRLFRVAVYLPTVIPDVALAVLFLWVLNPMYGPLNQLLGLFGHPGYTWLADPTTARIGVVLMLAFPIGEGFIVVLAARRLLDGRLYEAAALEGCGPFGQLRRLTLPLLAPVLVLLAVRDTILTLQVNFVPAYVLTDGRPANATLYLPVYIFDQVFEFSGFAYGSLITIMLMAVTAVIITLQLLLVRRWRVLR</sequence>
<dbReference type="InterPro" id="IPR000515">
    <property type="entry name" value="MetI-like"/>
</dbReference>
<protein>
    <submittedName>
        <fullName evidence="9">Carbohydrate ABC transporter membrane protein 1, CUT1 family</fullName>
    </submittedName>
</protein>
<keyword evidence="10" id="KW-1185">Reference proteome</keyword>
<dbReference type="EMBL" id="LT607411">
    <property type="protein sequence ID" value="SCF15721.1"/>
    <property type="molecule type" value="Genomic_DNA"/>
</dbReference>
<feature type="transmembrane region" description="Helical" evidence="7">
    <location>
        <begin position="158"/>
        <end position="178"/>
    </location>
</feature>
<evidence type="ECO:0000256" key="6">
    <source>
        <dbReference type="ARBA" id="ARBA00023136"/>
    </source>
</evidence>
<name>A0A1C4Y5S5_MICVI</name>
<dbReference type="Gene3D" id="1.10.3720.10">
    <property type="entry name" value="MetI-like"/>
    <property type="match status" value="1"/>
</dbReference>
<comment type="subcellular location">
    <subcellularLocation>
        <location evidence="1 7">Cell membrane</location>
        <topology evidence="1 7">Multi-pass membrane protein</topology>
    </subcellularLocation>
</comment>
<dbReference type="PANTHER" id="PTHR30193:SF45">
    <property type="entry name" value="ABC TRANSPORTER PERMEASE PROTEIN"/>
    <property type="match status" value="1"/>
</dbReference>
<dbReference type="PANTHER" id="PTHR30193">
    <property type="entry name" value="ABC TRANSPORTER PERMEASE PROTEIN"/>
    <property type="match status" value="1"/>
</dbReference>
<keyword evidence="4 7" id="KW-0812">Transmembrane</keyword>
<reference evidence="10" key="1">
    <citation type="submission" date="2016-06" db="EMBL/GenBank/DDBJ databases">
        <authorList>
            <person name="Varghese N."/>
            <person name="Submissions Spin"/>
        </authorList>
    </citation>
    <scope>NUCLEOTIDE SEQUENCE [LARGE SCALE GENOMIC DNA]</scope>
    <source>
        <strain evidence="10">DSM 43909</strain>
    </source>
</reference>
<proteinExistence type="inferred from homology"/>